<evidence type="ECO:0000259" key="3">
    <source>
        <dbReference type="Pfam" id="PF00582"/>
    </source>
</evidence>
<sequence length="327" mass="34748">MLVHGGGMSHETDQTTSTPGTIWVGVDGSSGSHAAVRYAAHAAQALDLGVHLLHVIPIDMAMSPMFPLVPEDMEPVAHRLLAEASQRAAEIVPADRVTSSLHHGQRTRSLVEASGRARLLVLGRARRSTVERLLTGSVATGVAARSDGCVVVVPADWQAPDEQLHVVVGVKDPEHCADLALRAVRLAADRGGRVTFVHVWDLPWQYDDQSSSLDREWTERARAAVDAGLQEVLALHRDVPVQLRVLRGQAARVLQDQAATADLLLLARRGHLLPRGHLGGTARALLREGTCPVEVVPPADASSDGGDLVVEEGGQETAPGRGAPLPV</sequence>
<dbReference type="PRINTS" id="PR01438">
    <property type="entry name" value="UNVRSLSTRESS"/>
</dbReference>
<reference evidence="4 5" key="1">
    <citation type="submission" date="2018-11" db="EMBL/GenBank/DDBJ databases">
        <title>Sequencing the genomes of 1000 actinobacteria strains.</title>
        <authorList>
            <person name="Klenk H.-P."/>
        </authorList>
    </citation>
    <scope>NUCLEOTIDE SEQUENCE [LARGE SCALE GENOMIC DNA]</scope>
    <source>
        <strain evidence="4 5">DSM 12652</strain>
    </source>
</reference>
<keyword evidence="5" id="KW-1185">Reference proteome</keyword>
<dbReference type="AlphaFoldDB" id="A0A3N2CS33"/>
<evidence type="ECO:0000256" key="2">
    <source>
        <dbReference type="SAM" id="MobiDB-lite"/>
    </source>
</evidence>
<dbReference type="SUPFAM" id="SSF52402">
    <property type="entry name" value="Adenine nucleotide alpha hydrolases-like"/>
    <property type="match status" value="2"/>
</dbReference>
<comment type="similarity">
    <text evidence="1">Belongs to the universal stress protein A family.</text>
</comment>
<feature type="domain" description="UspA" evidence="3">
    <location>
        <begin position="21"/>
        <end position="154"/>
    </location>
</feature>
<accession>A0A3N2CS33</accession>
<dbReference type="Proteomes" id="UP000281738">
    <property type="component" value="Unassembled WGS sequence"/>
</dbReference>
<evidence type="ECO:0000313" key="4">
    <source>
        <dbReference type="EMBL" id="ROR90236.1"/>
    </source>
</evidence>
<evidence type="ECO:0000256" key="1">
    <source>
        <dbReference type="ARBA" id="ARBA00008791"/>
    </source>
</evidence>
<dbReference type="Pfam" id="PF00582">
    <property type="entry name" value="Usp"/>
    <property type="match status" value="2"/>
</dbReference>
<dbReference type="InterPro" id="IPR006016">
    <property type="entry name" value="UspA"/>
</dbReference>
<proteinExistence type="inferred from homology"/>
<dbReference type="Gene3D" id="3.40.50.620">
    <property type="entry name" value="HUPs"/>
    <property type="match status" value="2"/>
</dbReference>
<feature type="region of interest" description="Disordered" evidence="2">
    <location>
        <begin position="298"/>
        <end position="327"/>
    </location>
</feature>
<dbReference type="InterPro" id="IPR014729">
    <property type="entry name" value="Rossmann-like_a/b/a_fold"/>
</dbReference>
<dbReference type="PANTHER" id="PTHR46268">
    <property type="entry name" value="STRESS RESPONSE PROTEIN NHAX"/>
    <property type="match status" value="1"/>
</dbReference>
<evidence type="ECO:0000313" key="5">
    <source>
        <dbReference type="Proteomes" id="UP000281738"/>
    </source>
</evidence>
<feature type="domain" description="UspA" evidence="3">
    <location>
        <begin position="165"/>
        <end position="297"/>
    </location>
</feature>
<protein>
    <submittedName>
        <fullName evidence="4">Universal stress protein family protein</fullName>
    </submittedName>
</protein>
<organism evidence="4 5">
    <name type="scientific">Nocardioides aurantiacus</name>
    <dbReference type="NCBI Taxonomy" id="86796"/>
    <lineage>
        <taxon>Bacteria</taxon>
        <taxon>Bacillati</taxon>
        <taxon>Actinomycetota</taxon>
        <taxon>Actinomycetes</taxon>
        <taxon>Propionibacteriales</taxon>
        <taxon>Nocardioidaceae</taxon>
        <taxon>Nocardioides</taxon>
    </lineage>
</organism>
<dbReference type="EMBL" id="RKHO01000001">
    <property type="protein sequence ID" value="ROR90236.1"/>
    <property type="molecule type" value="Genomic_DNA"/>
</dbReference>
<comment type="caution">
    <text evidence="4">The sequence shown here is derived from an EMBL/GenBank/DDBJ whole genome shotgun (WGS) entry which is preliminary data.</text>
</comment>
<name>A0A3N2CS33_9ACTN</name>
<gene>
    <name evidence="4" type="ORF">EDD33_1072</name>
</gene>
<dbReference type="PANTHER" id="PTHR46268:SF6">
    <property type="entry name" value="UNIVERSAL STRESS PROTEIN UP12"/>
    <property type="match status" value="1"/>
</dbReference>
<dbReference type="InterPro" id="IPR006015">
    <property type="entry name" value="Universal_stress_UspA"/>
</dbReference>
<dbReference type="CDD" id="cd00293">
    <property type="entry name" value="USP-like"/>
    <property type="match status" value="1"/>
</dbReference>
<feature type="region of interest" description="Disordered" evidence="2">
    <location>
        <begin position="1"/>
        <end position="20"/>
    </location>
</feature>